<feature type="region of interest" description="Disordered" evidence="5">
    <location>
        <begin position="474"/>
        <end position="499"/>
    </location>
</feature>
<dbReference type="InterPro" id="IPR019459">
    <property type="entry name" value="GRAB"/>
</dbReference>
<feature type="compositionally biased region" description="Low complexity" evidence="5">
    <location>
        <begin position="474"/>
        <end position="493"/>
    </location>
</feature>
<sequence>MADTEQQVRLSVDGLAEASTSTSTSAETAAHTEGKAAETDMPTDVAQLQDELKATREQRDSLEQQYQSLLSKLTQIRSTLGTRLKQDADELDRRQSQIASLTASQADLQSTVSTLQAELMDSHAEQDRLRSELDAQRQASASSSNSIDSATRQAAESAARVSALTASLTALQAERESVEERYHTERAQREQAQMELEMSRVAREVAERAAHEQRMRAEREAQSARQLQDVLEEYQQNGMGGGDGAFDSELGDHHVHTLGGGSSQREKIGQLAEELELHRERANTAESQLADYKNAAERCERLEREVKEKNLFVGKLRHEAVILNEHLTEALRRLRADSSSTNVDRRLITNLLLRFLSTPRADPKRFEILTLIASVLGWDEEERGAAGLALGSGSGAGTGGAAANGMAAAGGSGGILGGWRGRGRKSVGGQTALAATSTSTGTAAGSTSSGSRTPGAEESFSNLFLEFLLTEAGQAQPDTSTSSQSQAAALSPSIPATAPASTTSFVSSFLLRSSTPSAASSSQTGGPASIGTTKSPSPRTSMSASMSAASVASDSANGSTTGTGQAATGLPANGNGS</sequence>
<evidence type="ECO:0000256" key="4">
    <source>
        <dbReference type="SAM" id="Coils"/>
    </source>
</evidence>
<dbReference type="Gene3D" id="1.10.287.1490">
    <property type="match status" value="1"/>
</dbReference>
<organism evidence="6 7">
    <name type="scientific">Tilletia indica</name>
    <dbReference type="NCBI Taxonomy" id="43049"/>
    <lineage>
        <taxon>Eukaryota</taxon>
        <taxon>Fungi</taxon>
        <taxon>Dikarya</taxon>
        <taxon>Basidiomycota</taxon>
        <taxon>Ustilaginomycotina</taxon>
        <taxon>Exobasidiomycetes</taxon>
        <taxon>Tilletiales</taxon>
        <taxon>Tilletiaceae</taxon>
        <taxon>Tilletia</taxon>
    </lineage>
</organism>
<feature type="region of interest" description="Disordered" evidence="5">
    <location>
        <begin position="1"/>
        <end position="42"/>
    </location>
</feature>
<gene>
    <name evidence="6" type="ORF">A4X13_0g2234</name>
</gene>
<evidence type="ECO:0000256" key="2">
    <source>
        <dbReference type="ARBA" id="ARBA00023034"/>
    </source>
</evidence>
<feature type="compositionally biased region" description="Low complexity" evidence="5">
    <location>
        <begin position="139"/>
        <end position="150"/>
    </location>
</feature>
<comment type="caution">
    <text evidence="6">The sequence shown here is derived from an EMBL/GenBank/DDBJ whole genome shotgun (WGS) entry which is preliminary data.</text>
</comment>
<feature type="compositionally biased region" description="Basic and acidic residues" evidence="5">
    <location>
        <begin position="121"/>
        <end position="135"/>
    </location>
</feature>
<feature type="region of interest" description="Disordered" evidence="5">
    <location>
        <begin position="420"/>
        <end position="456"/>
    </location>
</feature>
<dbReference type="GO" id="GO:0007030">
    <property type="term" value="P:Golgi organization"/>
    <property type="evidence" value="ECO:0007669"/>
    <property type="project" value="TreeGrafter"/>
</dbReference>
<feature type="region of interest" description="Disordered" evidence="5">
    <location>
        <begin position="121"/>
        <end position="153"/>
    </location>
</feature>
<keyword evidence="7" id="KW-1185">Reference proteome</keyword>
<dbReference type="PROSITE" id="PS50913">
    <property type="entry name" value="GRIP"/>
    <property type="match status" value="1"/>
</dbReference>
<reference evidence="6" key="2">
    <citation type="journal article" date="2019" name="IMA Fungus">
        <title>Genome sequencing and comparison of five Tilletia species to identify candidate genes for the detection of regulated species infecting wheat.</title>
        <authorList>
            <person name="Nguyen H.D.T."/>
            <person name="Sultana T."/>
            <person name="Kesanakurti P."/>
            <person name="Hambleton S."/>
        </authorList>
    </citation>
    <scope>NUCLEOTIDE SEQUENCE</scope>
    <source>
        <strain evidence="6">DAOMC 236416</strain>
    </source>
</reference>
<accession>A0A177TIX5</accession>
<proteinExistence type="predicted"/>
<comment type="subcellular location">
    <subcellularLocation>
        <location evidence="1">Golgi apparatus</location>
    </subcellularLocation>
</comment>
<evidence type="ECO:0000256" key="1">
    <source>
        <dbReference type="ARBA" id="ARBA00004555"/>
    </source>
</evidence>
<dbReference type="Pfam" id="PF10375">
    <property type="entry name" value="GRAB"/>
    <property type="match status" value="1"/>
</dbReference>
<dbReference type="GO" id="GO:0005794">
    <property type="term" value="C:Golgi apparatus"/>
    <property type="evidence" value="ECO:0007669"/>
    <property type="project" value="UniProtKB-SubCell"/>
</dbReference>
<feature type="compositionally biased region" description="Low complexity" evidence="5">
    <location>
        <begin position="16"/>
        <end position="29"/>
    </location>
</feature>
<feature type="region of interest" description="Disordered" evidence="5">
    <location>
        <begin position="514"/>
        <end position="577"/>
    </location>
</feature>
<protein>
    <submittedName>
        <fullName evidence="6">Uncharacterized protein</fullName>
    </submittedName>
</protein>
<dbReference type="InterPro" id="IPR000237">
    <property type="entry name" value="GRIP_dom"/>
</dbReference>
<dbReference type="EMBL" id="LWDF02000102">
    <property type="protein sequence ID" value="KAE8257632.1"/>
    <property type="molecule type" value="Genomic_DNA"/>
</dbReference>
<keyword evidence="3 4" id="KW-0175">Coiled coil</keyword>
<dbReference type="Proteomes" id="UP000077521">
    <property type="component" value="Unassembled WGS sequence"/>
</dbReference>
<dbReference type="PANTHER" id="PTHR18921">
    <property type="entry name" value="MYOSIN HEAVY CHAIN - RELATED"/>
    <property type="match status" value="1"/>
</dbReference>
<dbReference type="GO" id="GO:0031267">
    <property type="term" value="F:small GTPase binding"/>
    <property type="evidence" value="ECO:0007669"/>
    <property type="project" value="TreeGrafter"/>
</dbReference>
<dbReference type="PANTHER" id="PTHR18921:SF2">
    <property type="entry name" value="THYROID RECEPTOR-INTERACTING PROTEIN 11"/>
    <property type="match status" value="1"/>
</dbReference>
<feature type="region of interest" description="Disordered" evidence="5">
    <location>
        <begin position="236"/>
        <end position="266"/>
    </location>
</feature>
<feature type="compositionally biased region" description="Low complexity" evidence="5">
    <location>
        <begin position="428"/>
        <end position="456"/>
    </location>
</feature>
<keyword evidence="2" id="KW-0333">Golgi apparatus</keyword>
<evidence type="ECO:0000313" key="7">
    <source>
        <dbReference type="Proteomes" id="UP000077521"/>
    </source>
</evidence>
<name>A0A177TIX5_9BASI</name>
<evidence type="ECO:0000256" key="5">
    <source>
        <dbReference type="SAM" id="MobiDB-lite"/>
    </source>
</evidence>
<reference evidence="6" key="1">
    <citation type="submission" date="2016-04" db="EMBL/GenBank/DDBJ databases">
        <authorList>
            <person name="Nguyen H.D."/>
            <person name="Samba Siva P."/>
            <person name="Cullis J."/>
            <person name="Levesque C.A."/>
            <person name="Hambleton S."/>
        </authorList>
    </citation>
    <scope>NUCLEOTIDE SEQUENCE</scope>
    <source>
        <strain evidence="6">DAOMC 236416</strain>
    </source>
</reference>
<evidence type="ECO:0000256" key="3">
    <source>
        <dbReference type="ARBA" id="ARBA00023054"/>
    </source>
</evidence>
<feature type="coiled-coil region" evidence="4">
    <location>
        <begin position="45"/>
        <end position="79"/>
    </location>
</feature>
<evidence type="ECO:0000313" key="6">
    <source>
        <dbReference type="EMBL" id="KAE8257632.1"/>
    </source>
</evidence>
<feature type="coiled-coil region" evidence="4">
    <location>
        <begin position="268"/>
        <end position="312"/>
    </location>
</feature>
<dbReference type="GO" id="GO:0006888">
    <property type="term" value="P:endoplasmic reticulum to Golgi vesicle-mediated transport"/>
    <property type="evidence" value="ECO:0007669"/>
    <property type="project" value="TreeGrafter"/>
</dbReference>
<dbReference type="AlphaFoldDB" id="A0A177TIX5"/>